<gene>
    <name evidence="1" type="ORF">SINV_01300</name>
</gene>
<protein>
    <submittedName>
        <fullName evidence="1">Uncharacterized protein</fullName>
    </submittedName>
</protein>
<accession>E9ISE8</accession>
<organism>
    <name type="scientific">Solenopsis invicta</name>
    <name type="common">Red imported fire ant</name>
    <name type="synonym">Solenopsis wagneri</name>
    <dbReference type="NCBI Taxonomy" id="13686"/>
    <lineage>
        <taxon>Eukaryota</taxon>
        <taxon>Metazoa</taxon>
        <taxon>Ecdysozoa</taxon>
        <taxon>Arthropoda</taxon>
        <taxon>Hexapoda</taxon>
        <taxon>Insecta</taxon>
        <taxon>Pterygota</taxon>
        <taxon>Neoptera</taxon>
        <taxon>Endopterygota</taxon>
        <taxon>Hymenoptera</taxon>
        <taxon>Apocrita</taxon>
        <taxon>Aculeata</taxon>
        <taxon>Formicoidea</taxon>
        <taxon>Formicidae</taxon>
        <taxon>Myrmicinae</taxon>
        <taxon>Solenopsis</taxon>
    </lineage>
</organism>
<dbReference type="SUPFAM" id="SSF49503">
    <property type="entry name" value="Cupredoxins"/>
    <property type="match status" value="1"/>
</dbReference>
<dbReference type="EMBL" id="GL765351">
    <property type="protein sequence ID" value="EFZ16501.1"/>
    <property type="molecule type" value="Genomic_DNA"/>
</dbReference>
<dbReference type="InterPro" id="IPR008972">
    <property type="entry name" value="Cupredoxin"/>
</dbReference>
<dbReference type="HOGENOM" id="CLU_2187175_0_0_1"/>
<proteinExistence type="predicted"/>
<feature type="non-terminal residue" evidence="1">
    <location>
        <position position="109"/>
    </location>
</feature>
<name>E9ISE8_SOLIN</name>
<sequence>MRVGRKKRKDGRKLGALVLTYVSIVDDALRAIDVDNRCVLPFNFPIRILTTSIDVVLTKLQYLLITQESILANVQKFVESTTENFFSKISKRPPIQVVTTVNDAVTAVN</sequence>
<evidence type="ECO:0000313" key="1">
    <source>
        <dbReference type="EMBL" id="EFZ16501.1"/>
    </source>
</evidence>
<dbReference type="AlphaFoldDB" id="E9ISE8"/>
<reference evidence="1" key="1">
    <citation type="journal article" date="2011" name="Proc. Natl. Acad. Sci. U.S.A.">
        <title>The genome of the fire ant Solenopsis invicta.</title>
        <authorList>
            <person name="Wurm Y."/>
            <person name="Wang J."/>
            <person name="Riba-Grognuz O."/>
            <person name="Corona M."/>
            <person name="Nygaard S."/>
            <person name="Hunt B.G."/>
            <person name="Ingram K.K."/>
            <person name="Falquet L."/>
            <person name="Nipitwattanaphon M."/>
            <person name="Gotzek D."/>
            <person name="Dijkstra M.B."/>
            <person name="Oettler J."/>
            <person name="Comtesse F."/>
            <person name="Shih C.J."/>
            <person name="Wu W.J."/>
            <person name="Yang C.C."/>
            <person name="Thomas J."/>
            <person name="Beaudoing E."/>
            <person name="Pradervand S."/>
            <person name="Flegel V."/>
            <person name="Cook E.D."/>
            <person name="Fabbretti R."/>
            <person name="Stockinger H."/>
            <person name="Long L."/>
            <person name="Farmerie W.G."/>
            <person name="Oakey J."/>
            <person name="Boomsma J.J."/>
            <person name="Pamilo P."/>
            <person name="Yi S.V."/>
            <person name="Heinze J."/>
            <person name="Goodisman M.A."/>
            <person name="Farinelli L."/>
            <person name="Harshman K."/>
            <person name="Hulo N."/>
            <person name="Cerutti L."/>
            <person name="Xenarios I."/>
            <person name="Shoemaker D."/>
            <person name="Keller L."/>
        </authorList>
    </citation>
    <scope>NUCLEOTIDE SEQUENCE [LARGE SCALE GENOMIC DNA]</scope>
</reference>